<dbReference type="EC" id="1.2.1.3" evidence="3"/>
<dbReference type="RefSeq" id="WP_170163777.1">
    <property type="nucleotide sequence ID" value="NZ_REFR01000011.1"/>
</dbReference>
<dbReference type="InterPro" id="IPR016162">
    <property type="entry name" value="Ald_DH_N"/>
</dbReference>
<evidence type="ECO:0000256" key="1">
    <source>
        <dbReference type="ARBA" id="ARBA00009986"/>
    </source>
</evidence>
<evidence type="ECO:0000256" key="2">
    <source>
        <dbReference type="ARBA" id="ARBA00023002"/>
    </source>
</evidence>
<protein>
    <recommendedName>
        <fullName evidence="3">aldehyde dehydrogenase (NAD(+))</fullName>
        <ecNumber evidence="3">1.2.1.3</ecNumber>
    </recommendedName>
</protein>
<dbReference type="InterPro" id="IPR015590">
    <property type="entry name" value="Aldehyde_DH_dom"/>
</dbReference>
<dbReference type="PROSITE" id="PS00070">
    <property type="entry name" value="ALDEHYDE_DEHYDR_CYS"/>
    <property type="match status" value="1"/>
</dbReference>
<feature type="active site" evidence="5">
    <location>
        <position position="248"/>
    </location>
</feature>
<organism evidence="8 9">
    <name type="scientific">Eilatimonas milleporae</name>
    <dbReference type="NCBI Taxonomy" id="911205"/>
    <lineage>
        <taxon>Bacteria</taxon>
        <taxon>Pseudomonadati</taxon>
        <taxon>Pseudomonadota</taxon>
        <taxon>Alphaproteobacteria</taxon>
        <taxon>Kordiimonadales</taxon>
        <taxon>Kordiimonadaceae</taxon>
        <taxon>Eilatimonas</taxon>
    </lineage>
</organism>
<evidence type="ECO:0000256" key="5">
    <source>
        <dbReference type="PROSITE-ProRule" id="PRU10007"/>
    </source>
</evidence>
<reference evidence="8 9" key="1">
    <citation type="submission" date="2018-10" db="EMBL/GenBank/DDBJ databases">
        <title>Genomic Encyclopedia of Archaeal and Bacterial Type Strains, Phase II (KMG-II): from individual species to whole genera.</title>
        <authorList>
            <person name="Goeker M."/>
        </authorList>
    </citation>
    <scope>NUCLEOTIDE SEQUENCE [LARGE SCALE GENOMIC DNA]</scope>
    <source>
        <strain evidence="8 9">DSM 25217</strain>
    </source>
</reference>
<dbReference type="InterPro" id="IPR016163">
    <property type="entry name" value="Ald_DH_C"/>
</dbReference>
<dbReference type="PROSITE" id="PS00687">
    <property type="entry name" value="ALDEHYDE_DEHYDR_GLU"/>
    <property type="match status" value="1"/>
</dbReference>
<evidence type="ECO:0000313" key="8">
    <source>
        <dbReference type="EMBL" id="RMB08139.1"/>
    </source>
</evidence>
<dbReference type="PANTHER" id="PTHR42804:SF1">
    <property type="entry name" value="ALDEHYDE DEHYDROGENASE-RELATED"/>
    <property type="match status" value="1"/>
</dbReference>
<dbReference type="InterPro" id="IPR029510">
    <property type="entry name" value="Ald_DH_CS_GLU"/>
</dbReference>
<name>A0A3M0CM58_9PROT</name>
<keyword evidence="9" id="KW-1185">Reference proteome</keyword>
<evidence type="ECO:0000259" key="7">
    <source>
        <dbReference type="Pfam" id="PF00171"/>
    </source>
</evidence>
<evidence type="ECO:0000256" key="6">
    <source>
        <dbReference type="RuleBase" id="RU003345"/>
    </source>
</evidence>
<gene>
    <name evidence="8" type="ORF">BXY39_2235</name>
</gene>
<dbReference type="EMBL" id="REFR01000011">
    <property type="protein sequence ID" value="RMB08139.1"/>
    <property type="molecule type" value="Genomic_DNA"/>
</dbReference>
<proteinExistence type="inferred from homology"/>
<keyword evidence="2 6" id="KW-0560">Oxidoreductase</keyword>
<comment type="catalytic activity">
    <reaction evidence="4">
        <text>an aldehyde + NAD(+) + H2O = a carboxylate + NADH + 2 H(+)</text>
        <dbReference type="Rhea" id="RHEA:16185"/>
        <dbReference type="ChEBI" id="CHEBI:15377"/>
        <dbReference type="ChEBI" id="CHEBI:15378"/>
        <dbReference type="ChEBI" id="CHEBI:17478"/>
        <dbReference type="ChEBI" id="CHEBI:29067"/>
        <dbReference type="ChEBI" id="CHEBI:57540"/>
        <dbReference type="ChEBI" id="CHEBI:57945"/>
        <dbReference type="EC" id="1.2.1.3"/>
    </reaction>
</comment>
<dbReference type="Pfam" id="PF00171">
    <property type="entry name" value="Aldedh"/>
    <property type="match status" value="1"/>
</dbReference>
<evidence type="ECO:0000256" key="4">
    <source>
        <dbReference type="ARBA" id="ARBA00049194"/>
    </source>
</evidence>
<evidence type="ECO:0000313" key="9">
    <source>
        <dbReference type="Proteomes" id="UP000271227"/>
    </source>
</evidence>
<evidence type="ECO:0000256" key="3">
    <source>
        <dbReference type="ARBA" id="ARBA00024226"/>
    </source>
</evidence>
<comment type="similarity">
    <text evidence="1 6">Belongs to the aldehyde dehydrogenase family.</text>
</comment>
<dbReference type="InterPro" id="IPR016161">
    <property type="entry name" value="Ald_DH/histidinol_DH"/>
</dbReference>
<dbReference type="PANTHER" id="PTHR42804">
    <property type="entry name" value="ALDEHYDE DEHYDROGENASE"/>
    <property type="match status" value="1"/>
</dbReference>
<dbReference type="Proteomes" id="UP000271227">
    <property type="component" value="Unassembled WGS sequence"/>
</dbReference>
<dbReference type="AlphaFoldDB" id="A0A3M0CM58"/>
<accession>A0A3M0CM58</accession>
<dbReference type="Gene3D" id="3.40.309.10">
    <property type="entry name" value="Aldehyde Dehydrogenase, Chain A, domain 2"/>
    <property type="match status" value="1"/>
</dbReference>
<dbReference type="InterPro" id="IPR016160">
    <property type="entry name" value="Ald_DH_CS_CYS"/>
</dbReference>
<dbReference type="SUPFAM" id="SSF53720">
    <property type="entry name" value="ALDH-like"/>
    <property type="match status" value="1"/>
</dbReference>
<feature type="domain" description="Aldehyde dehydrogenase" evidence="7">
    <location>
        <begin position="17"/>
        <end position="472"/>
    </location>
</feature>
<comment type="caution">
    <text evidence="8">The sequence shown here is derived from an EMBL/GenBank/DDBJ whole genome shotgun (WGS) entry which is preliminary data.</text>
</comment>
<sequence>MEPVDTYWVAGEWHPADGAAYSRPAPVEGTALPGVRLAGATLMDRALDAAVTALPAAEALSVAERQAALTALSHALTADAGALAAHVTVEVGCPAAQAEALQVSSAAGVLSAYAAMLDTHVFEERRAGLRGGTVLIRKNPVGVAAGIVPWNVPLFLAAVKLGAAIAAGCPIVLKPSPENAASMHRFAAHVAGLPLPPGMVSVLTGDRDFGAALVADSRVAKVSFTGSTAAGRHVARACADRFARCTLELGGKSAAILLDDIDLDAVWGELFLATLQNNGQVCGAQSRLFLPRSRFAELSEDLAARFRALTIGDPRDAATHIGPVAAPIQQDRIMAALRGAEADGARALAGGSQANEPGGGCFIAPTLYTTVDDGMAIAREEVFGPVIVALPYDSEDDALARANASPYGLSGSVWSADADRALRLAKGMRTGTVGLSTKRILDFGSPFGGMRASGLGREMGPEGIDAYLETTAILAPRGFEAASGGAQDE</sequence>
<dbReference type="InParanoid" id="A0A3M0CM58"/>
<dbReference type="GO" id="GO:0004029">
    <property type="term" value="F:aldehyde dehydrogenase (NAD+) activity"/>
    <property type="evidence" value="ECO:0007669"/>
    <property type="project" value="UniProtKB-EC"/>
</dbReference>
<dbReference type="Gene3D" id="3.40.605.10">
    <property type="entry name" value="Aldehyde Dehydrogenase, Chain A, domain 1"/>
    <property type="match status" value="1"/>
</dbReference>